<evidence type="ECO:0000313" key="4">
    <source>
        <dbReference type="Proteomes" id="UP000003751"/>
    </source>
</evidence>
<dbReference type="GO" id="GO:0080120">
    <property type="term" value="P:CAAX-box protein maturation"/>
    <property type="evidence" value="ECO:0007669"/>
    <property type="project" value="UniProtKB-ARBA"/>
</dbReference>
<feature type="transmembrane region" description="Helical" evidence="1">
    <location>
        <begin position="187"/>
        <end position="205"/>
    </location>
</feature>
<evidence type="ECO:0000313" key="3">
    <source>
        <dbReference type="EMBL" id="EFW90523.1"/>
    </source>
</evidence>
<dbReference type="GO" id="GO:0004175">
    <property type="term" value="F:endopeptidase activity"/>
    <property type="evidence" value="ECO:0007669"/>
    <property type="project" value="UniProtKB-ARBA"/>
</dbReference>
<dbReference type="EMBL" id="AEMG01000025">
    <property type="protein sequence ID" value="EFW90523.1"/>
    <property type="molecule type" value="Genomic_DNA"/>
</dbReference>
<reference evidence="3 4" key="1">
    <citation type="journal article" date="2014" name="ISME J.">
        <title>Trehalose/2-sulfotrehalose biosynthesis and glycine-betaine uptake are widely spread mechanisms for osmoadaptation in the Halobacteriales.</title>
        <authorList>
            <person name="Youssef N.H."/>
            <person name="Savage-Ashlock K.N."/>
            <person name="McCully A.L."/>
            <person name="Luedtke B."/>
            <person name="Shaw E.I."/>
            <person name="Hoff W.D."/>
            <person name="Elshahed M.S."/>
        </authorList>
    </citation>
    <scope>NUCLEOTIDE SEQUENCE [LARGE SCALE GENOMIC DNA]</scope>
    <source>
        <strain evidence="3 4">DX253</strain>
    </source>
</reference>
<dbReference type="AlphaFoldDB" id="E7QY57"/>
<keyword evidence="1" id="KW-1133">Transmembrane helix</keyword>
<evidence type="ECO:0000259" key="2">
    <source>
        <dbReference type="Pfam" id="PF02517"/>
    </source>
</evidence>
<dbReference type="Proteomes" id="UP000003751">
    <property type="component" value="Unassembled WGS sequence"/>
</dbReference>
<feature type="transmembrane region" description="Helical" evidence="1">
    <location>
        <begin position="36"/>
        <end position="56"/>
    </location>
</feature>
<accession>E7QY57</accession>
<keyword evidence="1" id="KW-0812">Transmembrane</keyword>
<feature type="transmembrane region" description="Helical" evidence="1">
    <location>
        <begin position="211"/>
        <end position="231"/>
    </location>
</feature>
<dbReference type="InterPro" id="IPR003675">
    <property type="entry name" value="Rce1/LyrA-like_dom"/>
</dbReference>
<feature type="transmembrane region" description="Helical" evidence="1">
    <location>
        <begin position="163"/>
        <end position="180"/>
    </location>
</feature>
<dbReference type="STRING" id="797209.GCA_000376445_02853"/>
<feature type="transmembrane region" description="Helical" evidence="1">
    <location>
        <begin position="120"/>
        <end position="143"/>
    </location>
</feature>
<evidence type="ECO:0000256" key="1">
    <source>
        <dbReference type="SAM" id="Phobius"/>
    </source>
</evidence>
<comment type="caution">
    <text evidence="3">The sequence shown here is derived from an EMBL/GenBank/DDBJ whole genome shotgun (WGS) entry which is preliminary data.</text>
</comment>
<sequence length="291" mass="30328">MVRPAGRLEPFFAFGRAPSRMHTPGSTTERTRRRSFLEGALVTFLLGLPGIVAVGASLLDELRALPQFADTPTPSLFFVGIAQPLVLLALACLVGTALAPRVKLHSHVLYRLVGRTQPPVLFAEELPGAVGVGVALAVTVLALDGALAVVAPDLPSLGVAGGVHSTVFSVIATVPTRFLYGGITEELLVRYGFMTLVVWLVWKLVGGDRPSSGVMWTAVVVSALAFGAGHLPVLSTSPAFTPALGALAVSLNALVGVGLGWLYWQGSLESAMVGHVTFHVVVVLVSLGTVL</sequence>
<feature type="transmembrane region" description="Helical" evidence="1">
    <location>
        <begin position="76"/>
        <end position="99"/>
    </location>
</feature>
<keyword evidence="1" id="KW-0472">Membrane</keyword>
<proteinExistence type="predicted"/>
<dbReference type="PATRIC" id="fig|797209.4.peg.3673"/>
<feature type="domain" description="CAAX prenyl protease 2/Lysostaphin resistance protein A-like" evidence="2">
    <location>
        <begin position="171"/>
        <end position="280"/>
    </location>
</feature>
<name>E7QY57_HALPU</name>
<feature type="transmembrane region" description="Helical" evidence="1">
    <location>
        <begin position="243"/>
        <end position="264"/>
    </location>
</feature>
<gene>
    <name evidence="3" type="ORF">ZOD2009_18734</name>
</gene>
<feature type="transmembrane region" description="Helical" evidence="1">
    <location>
        <begin position="270"/>
        <end position="290"/>
    </location>
</feature>
<dbReference type="Pfam" id="PF02517">
    <property type="entry name" value="Rce1-like"/>
    <property type="match status" value="1"/>
</dbReference>
<protein>
    <submittedName>
        <fullName evidence="3">Abortive infection protein</fullName>
    </submittedName>
</protein>
<organism evidence="3 4">
    <name type="scientific">Haladaptatus paucihalophilus DX253</name>
    <dbReference type="NCBI Taxonomy" id="797209"/>
    <lineage>
        <taxon>Archaea</taxon>
        <taxon>Methanobacteriati</taxon>
        <taxon>Methanobacteriota</taxon>
        <taxon>Stenosarchaea group</taxon>
        <taxon>Halobacteria</taxon>
        <taxon>Halobacteriales</taxon>
        <taxon>Haladaptataceae</taxon>
        <taxon>Haladaptatus</taxon>
    </lineage>
</organism>
<dbReference type="eggNOG" id="arCOG10178">
    <property type="taxonomic scope" value="Archaea"/>
</dbReference>